<dbReference type="NCBIfam" id="NF010551">
    <property type="entry name" value="PRK13945.1"/>
    <property type="match status" value="1"/>
</dbReference>
<keyword evidence="13 16" id="KW-0326">Glycosidase</keyword>
<dbReference type="Pfam" id="PF06827">
    <property type="entry name" value="zf-FPG_IleRS"/>
    <property type="match status" value="1"/>
</dbReference>
<reference evidence="19 20" key="1">
    <citation type="submission" date="2016-11" db="EMBL/GenBank/DDBJ databases">
        <title>Draft Genome Sequences of Nine Cyanobacterial Strains from Diverse Habitats.</title>
        <authorList>
            <person name="Zhu T."/>
            <person name="Hou S."/>
            <person name="Lu X."/>
            <person name="Hess W.R."/>
        </authorList>
    </citation>
    <scope>NUCLEOTIDE SEQUENCE [LARGE SCALE GENOMIC DNA]</scope>
    <source>
        <strain evidence="19 20">5.2 s.c.1</strain>
    </source>
</reference>
<evidence type="ECO:0000256" key="3">
    <source>
        <dbReference type="ARBA" id="ARBA00011245"/>
    </source>
</evidence>
<comment type="similarity">
    <text evidence="2 16">Belongs to the FPG family.</text>
</comment>
<dbReference type="SUPFAM" id="SSF46946">
    <property type="entry name" value="S13-like H2TH domain"/>
    <property type="match status" value="1"/>
</dbReference>
<feature type="active site" description="Proton donor" evidence="16">
    <location>
        <position position="3"/>
    </location>
</feature>
<evidence type="ECO:0000256" key="15">
    <source>
        <dbReference type="ARBA" id="ARBA00060177"/>
    </source>
</evidence>
<evidence type="ECO:0000256" key="6">
    <source>
        <dbReference type="ARBA" id="ARBA00022771"/>
    </source>
</evidence>
<dbReference type="NCBIfam" id="TIGR00577">
    <property type="entry name" value="fpg"/>
    <property type="match status" value="1"/>
</dbReference>
<comment type="caution">
    <text evidence="19">The sequence shown here is derived from an EMBL/GenBank/DDBJ whole genome shotgun (WGS) entry which is preliminary data.</text>
</comment>
<evidence type="ECO:0000256" key="7">
    <source>
        <dbReference type="ARBA" id="ARBA00022801"/>
    </source>
</evidence>
<dbReference type="InterPro" id="IPR000214">
    <property type="entry name" value="Znf_DNA_glyclase/AP_lyase"/>
</dbReference>
<dbReference type="SMART" id="SM01232">
    <property type="entry name" value="H2TH"/>
    <property type="match status" value="1"/>
</dbReference>
<dbReference type="SUPFAM" id="SSF81624">
    <property type="entry name" value="N-terminal domain of MutM-like DNA repair proteins"/>
    <property type="match status" value="1"/>
</dbReference>
<comment type="function">
    <text evidence="16">Involved in base excision repair of DNA damaged by oxidation or by mutagenic agents. Acts as DNA glycosylase that recognizes and removes damaged bases. Has a preference for oxidized purines, such as 7,8-dihydro-8-oxoguanine (8-oxoG). Has AP (apurinic/apyrimidinic) lyase activity and introduces nicks in the DNA strand. Cleaves the DNA backbone by beta-delta elimination to generate a single-strand break at the site of the removed base with both 3'- and 5'-phosphates.</text>
</comment>
<feature type="active site" description="Proton donor; for beta-elimination activity" evidence="16">
    <location>
        <position position="60"/>
    </location>
</feature>
<dbReference type="GO" id="GO:0140078">
    <property type="term" value="F:class I DNA-(apurinic or apyrimidinic site) endonuclease activity"/>
    <property type="evidence" value="ECO:0007669"/>
    <property type="project" value="UniProtKB-EC"/>
</dbReference>
<name>A0A1U7HXX4_9CHRO</name>
<evidence type="ECO:0000256" key="8">
    <source>
        <dbReference type="ARBA" id="ARBA00022833"/>
    </source>
</evidence>
<dbReference type="InterPro" id="IPR010979">
    <property type="entry name" value="Ribosomal_uS13-like_H2TH"/>
</dbReference>
<keyword evidence="4 16" id="KW-0479">Metal-binding</keyword>
<dbReference type="PROSITE" id="PS51066">
    <property type="entry name" value="ZF_FPG_2"/>
    <property type="match status" value="1"/>
</dbReference>
<dbReference type="EC" id="4.2.99.18" evidence="16"/>
<dbReference type="HAMAP" id="MF_00103">
    <property type="entry name" value="Fapy_DNA_glycosyl"/>
    <property type="match status" value="1"/>
</dbReference>
<proteinExistence type="inferred from homology"/>
<keyword evidence="7 16" id="KW-0378">Hydrolase</keyword>
<dbReference type="Pfam" id="PF06831">
    <property type="entry name" value="H2TH"/>
    <property type="match status" value="1"/>
</dbReference>
<feature type="binding site" evidence="16">
    <location>
        <position position="100"/>
    </location>
    <ligand>
        <name>DNA</name>
        <dbReference type="ChEBI" id="CHEBI:16991"/>
    </ligand>
</feature>
<sequence length="283" mass="32091">MPELPEVETVRRGLNQVTLSQQIMGGDVLLERTIAHPLSIAEFLTGIRGCTITQWHRYGKYLLAELTQHSSLTASGWLGVHLRMTGQLLWLNQDEELHKHTRVRLFFDKGLELRFVDQRTFGQMWWVPPENPVERVITGLAKLGLDPFSPAFSVDYLTQKFKNRQRAIKTALLDQAMVAGLGNIYADEALFLSQLRPTTLCSELRLPQIEKLRRSIIQVLETSIAAGGTTFSTFLNIQGVNGKYSGIAWVYNRTGQPCRICQTPIQRIRLAGRSSHFCPNCQR</sequence>
<dbReference type="SMART" id="SM00898">
    <property type="entry name" value="Fapy_DNA_glyco"/>
    <property type="match status" value="1"/>
</dbReference>
<dbReference type="FunFam" id="1.10.8.50:FF:000003">
    <property type="entry name" value="Formamidopyrimidine-DNA glycosylase"/>
    <property type="match status" value="1"/>
</dbReference>
<comment type="subunit">
    <text evidence="3 16">Monomer.</text>
</comment>
<dbReference type="AlphaFoldDB" id="A0A1U7HXX4"/>
<evidence type="ECO:0000256" key="10">
    <source>
        <dbReference type="ARBA" id="ARBA00023204"/>
    </source>
</evidence>
<comment type="catalytic activity">
    <reaction evidence="14 16">
        <text>2'-deoxyribonucleotide-(2'-deoxyribose 5'-phosphate)-2'-deoxyribonucleotide-DNA = a 3'-end 2'-deoxyribonucleotide-(2,3-dehydro-2,3-deoxyribose 5'-phosphate)-DNA + a 5'-end 5'-phospho-2'-deoxyribonucleoside-DNA + H(+)</text>
        <dbReference type="Rhea" id="RHEA:66592"/>
        <dbReference type="Rhea" id="RHEA-COMP:13180"/>
        <dbReference type="Rhea" id="RHEA-COMP:16897"/>
        <dbReference type="Rhea" id="RHEA-COMP:17067"/>
        <dbReference type="ChEBI" id="CHEBI:15378"/>
        <dbReference type="ChEBI" id="CHEBI:136412"/>
        <dbReference type="ChEBI" id="CHEBI:157695"/>
        <dbReference type="ChEBI" id="CHEBI:167181"/>
        <dbReference type="EC" id="4.2.99.18"/>
    </reaction>
</comment>
<feature type="active site" description="Proton donor; for delta-elimination activity" evidence="16">
    <location>
        <position position="273"/>
    </location>
</feature>
<comment type="catalytic activity">
    <reaction evidence="1 16">
        <text>Hydrolysis of DNA containing ring-opened 7-methylguanine residues, releasing 2,6-diamino-4-hydroxy-5-(N-methyl)formamidopyrimidine.</text>
        <dbReference type="EC" id="3.2.2.23"/>
    </reaction>
</comment>
<feature type="binding site" evidence="16">
    <location>
        <position position="164"/>
    </location>
    <ligand>
        <name>DNA</name>
        <dbReference type="ChEBI" id="CHEBI:16991"/>
    </ligand>
</feature>
<feature type="binding site" evidence="16">
    <location>
        <position position="119"/>
    </location>
    <ligand>
        <name>DNA</name>
        <dbReference type="ChEBI" id="CHEBI:16991"/>
    </ligand>
</feature>
<keyword evidence="11 16" id="KW-0456">Lyase</keyword>
<evidence type="ECO:0000256" key="2">
    <source>
        <dbReference type="ARBA" id="ARBA00009409"/>
    </source>
</evidence>
<dbReference type="InterPro" id="IPR010663">
    <property type="entry name" value="Znf_FPG/IleRS"/>
</dbReference>
<keyword evidence="6 16" id="KW-0863">Zinc-finger</keyword>
<evidence type="ECO:0000256" key="13">
    <source>
        <dbReference type="ARBA" id="ARBA00023295"/>
    </source>
</evidence>
<keyword evidence="20" id="KW-1185">Reference proteome</keyword>
<protein>
    <recommendedName>
        <fullName evidence="16">Formamidopyrimidine-DNA glycosylase</fullName>
        <shortName evidence="16">Fapy-DNA glycosylase</shortName>
        <ecNumber evidence="16">3.2.2.23</ecNumber>
    </recommendedName>
    <alternativeName>
        <fullName evidence="16">DNA-(apurinic or apyrimidinic site) lyase MutM</fullName>
        <shortName evidence="16">AP lyase MutM</shortName>
        <ecNumber evidence="16">4.2.99.18</ecNumber>
    </alternativeName>
</protein>
<dbReference type="STRING" id="247279.NIES1031_04320"/>
<evidence type="ECO:0000256" key="4">
    <source>
        <dbReference type="ARBA" id="ARBA00022723"/>
    </source>
</evidence>
<dbReference type="GO" id="GO:0003690">
    <property type="term" value="F:double-stranded DNA binding"/>
    <property type="evidence" value="ECO:0007669"/>
    <property type="project" value="UniProtKB-ARBA"/>
</dbReference>
<evidence type="ECO:0000313" key="19">
    <source>
        <dbReference type="EMBL" id="OKH28467.1"/>
    </source>
</evidence>
<dbReference type="NCBIfam" id="NF002211">
    <property type="entry name" value="PRK01103.1"/>
    <property type="match status" value="1"/>
</dbReference>
<dbReference type="GO" id="GO:0034039">
    <property type="term" value="F:8-oxo-7,8-dihydroguanine DNA N-glycosylase activity"/>
    <property type="evidence" value="ECO:0007669"/>
    <property type="project" value="TreeGrafter"/>
</dbReference>
<evidence type="ECO:0000256" key="12">
    <source>
        <dbReference type="ARBA" id="ARBA00023268"/>
    </source>
</evidence>
<dbReference type="Pfam" id="PF01149">
    <property type="entry name" value="Fapy_DNA_glyco"/>
    <property type="match status" value="1"/>
</dbReference>
<accession>A0A1U7HXX4</accession>
<dbReference type="CDD" id="cd08966">
    <property type="entry name" value="EcFpg-like_N"/>
    <property type="match status" value="1"/>
</dbReference>
<keyword evidence="10 16" id="KW-0234">DNA repair</keyword>
<gene>
    <name evidence="16" type="primary">mutM</name>
    <name evidence="16" type="synonym">fpg</name>
    <name evidence="19" type="ORF">NIES1031_04320</name>
</gene>
<dbReference type="Proteomes" id="UP000185984">
    <property type="component" value="Unassembled WGS sequence"/>
</dbReference>
<evidence type="ECO:0000256" key="11">
    <source>
        <dbReference type="ARBA" id="ARBA00023239"/>
    </source>
</evidence>
<keyword evidence="9 16" id="KW-0238">DNA-binding</keyword>
<evidence type="ECO:0000259" key="17">
    <source>
        <dbReference type="PROSITE" id="PS51066"/>
    </source>
</evidence>
<keyword evidence="12 16" id="KW-0511">Multifunctional enzyme</keyword>
<organism evidence="19 20">
    <name type="scientific">Chroogloeocystis siderophila 5.2 s.c.1</name>
    <dbReference type="NCBI Taxonomy" id="247279"/>
    <lineage>
        <taxon>Bacteria</taxon>
        <taxon>Bacillati</taxon>
        <taxon>Cyanobacteriota</taxon>
        <taxon>Cyanophyceae</taxon>
        <taxon>Oscillatoriophycideae</taxon>
        <taxon>Chroococcales</taxon>
        <taxon>Chroococcaceae</taxon>
        <taxon>Chroogloeocystis</taxon>
    </lineage>
</organism>
<dbReference type="GO" id="GO:0008270">
    <property type="term" value="F:zinc ion binding"/>
    <property type="evidence" value="ECO:0007669"/>
    <property type="project" value="UniProtKB-UniRule"/>
</dbReference>
<feature type="domain" description="FPG-type" evidence="17">
    <location>
        <begin position="249"/>
        <end position="283"/>
    </location>
</feature>
<evidence type="ECO:0000256" key="9">
    <source>
        <dbReference type="ARBA" id="ARBA00023125"/>
    </source>
</evidence>
<keyword evidence="5 16" id="KW-0227">DNA damage</keyword>
<evidence type="ECO:0000256" key="14">
    <source>
        <dbReference type="ARBA" id="ARBA00044632"/>
    </source>
</evidence>
<feature type="active site" description="Schiff-base intermediate with DNA" evidence="16">
    <location>
        <position position="2"/>
    </location>
</feature>
<dbReference type="Gene3D" id="1.10.8.50">
    <property type="match status" value="1"/>
</dbReference>
<dbReference type="InterPro" id="IPR012319">
    <property type="entry name" value="FPG_cat"/>
</dbReference>
<evidence type="ECO:0000256" key="16">
    <source>
        <dbReference type="HAMAP-Rule" id="MF_00103"/>
    </source>
</evidence>
<dbReference type="GO" id="GO:0006284">
    <property type="term" value="P:base-excision repair"/>
    <property type="evidence" value="ECO:0007669"/>
    <property type="project" value="InterPro"/>
</dbReference>
<dbReference type="OrthoDB" id="9800855at2"/>
<evidence type="ECO:0000256" key="1">
    <source>
        <dbReference type="ARBA" id="ARBA00001668"/>
    </source>
</evidence>
<dbReference type="PROSITE" id="PS51068">
    <property type="entry name" value="FPG_CAT"/>
    <property type="match status" value="1"/>
</dbReference>
<comment type="function">
    <text evidence="15">Involved in base excision repair of DNA damaged by oxidation or by mutagenic agents. Acts as a DNA glycosylase that recognizes and removes damaged bases. Has a preference for oxidized purines, such as 7,8-dihydro-8-oxoguanine (8-oxoG). Has AP (apurinic/apyrimidinic) lyase activity and introduces nicks in the DNA strand. Cleaves the DNA backbone by beta-delta elimination to generate a single-strand break at the site of the removed base with both 3'- and 5'-phosphates.</text>
</comment>
<evidence type="ECO:0000259" key="18">
    <source>
        <dbReference type="PROSITE" id="PS51068"/>
    </source>
</evidence>
<dbReference type="SUPFAM" id="SSF57716">
    <property type="entry name" value="Glucocorticoid receptor-like (DNA-binding domain)"/>
    <property type="match status" value="1"/>
</dbReference>
<dbReference type="RefSeq" id="WP_073548266.1">
    <property type="nucleotide sequence ID" value="NZ_CAWMVK010000023.1"/>
</dbReference>
<dbReference type="EC" id="3.2.2.23" evidence="16"/>
<dbReference type="PANTHER" id="PTHR22993">
    <property type="entry name" value="FORMAMIDOPYRIMIDINE-DNA GLYCOSYLASE"/>
    <property type="match status" value="1"/>
</dbReference>
<dbReference type="Gene3D" id="3.20.190.10">
    <property type="entry name" value="MutM-like, N-terminal"/>
    <property type="match status" value="1"/>
</dbReference>
<feature type="domain" description="Formamidopyrimidine-DNA glycosylase catalytic" evidence="18">
    <location>
        <begin position="2"/>
        <end position="122"/>
    </location>
</feature>
<dbReference type="GO" id="GO:0003684">
    <property type="term" value="F:damaged DNA binding"/>
    <property type="evidence" value="ECO:0007669"/>
    <property type="project" value="InterPro"/>
</dbReference>
<comment type="cofactor">
    <cofactor evidence="16">
        <name>Zn(2+)</name>
        <dbReference type="ChEBI" id="CHEBI:29105"/>
    </cofactor>
    <text evidence="16">Binds 1 zinc ion per subunit.</text>
</comment>
<evidence type="ECO:0000313" key="20">
    <source>
        <dbReference type="Proteomes" id="UP000185984"/>
    </source>
</evidence>
<dbReference type="InterPro" id="IPR035937">
    <property type="entry name" value="FPG_N"/>
</dbReference>
<evidence type="ECO:0000256" key="5">
    <source>
        <dbReference type="ARBA" id="ARBA00022763"/>
    </source>
</evidence>
<dbReference type="InterPro" id="IPR020629">
    <property type="entry name" value="FPG_Glyclase"/>
</dbReference>
<dbReference type="PANTHER" id="PTHR22993:SF9">
    <property type="entry name" value="FORMAMIDOPYRIMIDINE-DNA GLYCOSYLASE"/>
    <property type="match status" value="1"/>
</dbReference>
<dbReference type="EMBL" id="MRCC01000003">
    <property type="protein sequence ID" value="OKH28467.1"/>
    <property type="molecule type" value="Genomic_DNA"/>
</dbReference>
<keyword evidence="8 16" id="KW-0862">Zinc</keyword>
<dbReference type="InterPro" id="IPR015886">
    <property type="entry name" value="H2TH_FPG"/>
</dbReference>